<evidence type="ECO:0000256" key="2">
    <source>
        <dbReference type="ARBA" id="ARBA00023125"/>
    </source>
</evidence>
<evidence type="ECO:0000313" key="7">
    <source>
        <dbReference type="Proteomes" id="UP001057860"/>
    </source>
</evidence>
<feature type="transmembrane region" description="Helical" evidence="4">
    <location>
        <begin position="179"/>
        <end position="199"/>
    </location>
</feature>
<evidence type="ECO:0000259" key="5">
    <source>
        <dbReference type="PROSITE" id="PS01124"/>
    </source>
</evidence>
<dbReference type="PANTHER" id="PTHR43280">
    <property type="entry name" value="ARAC-FAMILY TRANSCRIPTIONAL REGULATOR"/>
    <property type="match status" value="1"/>
</dbReference>
<dbReference type="Proteomes" id="UP001057860">
    <property type="component" value="Chromosome"/>
</dbReference>
<name>A0ABY5UTG5_9GAMM</name>
<dbReference type="Pfam" id="PF12833">
    <property type="entry name" value="HTH_18"/>
    <property type="match status" value="1"/>
</dbReference>
<dbReference type="PANTHER" id="PTHR43280:SF29">
    <property type="entry name" value="ARAC-FAMILY TRANSCRIPTIONAL REGULATOR"/>
    <property type="match status" value="1"/>
</dbReference>
<feature type="transmembrane region" description="Helical" evidence="4">
    <location>
        <begin position="111"/>
        <end position="128"/>
    </location>
</feature>
<feature type="domain" description="HTH araC/xylS-type" evidence="5">
    <location>
        <begin position="228"/>
        <end position="333"/>
    </location>
</feature>
<keyword evidence="7" id="KW-1185">Reference proteome</keyword>
<dbReference type="PROSITE" id="PS01124">
    <property type="entry name" value="HTH_ARAC_FAMILY_2"/>
    <property type="match status" value="1"/>
</dbReference>
<feature type="transmembrane region" description="Helical" evidence="4">
    <location>
        <begin position="6"/>
        <end position="22"/>
    </location>
</feature>
<feature type="transmembrane region" description="Helical" evidence="4">
    <location>
        <begin position="149"/>
        <end position="173"/>
    </location>
</feature>
<evidence type="ECO:0000256" key="1">
    <source>
        <dbReference type="ARBA" id="ARBA00023015"/>
    </source>
</evidence>
<evidence type="ECO:0000256" key="3">
    <source>
        <dbReference type="ARBA" id="ARBA00023163"/>
    </source>
</evidence>
<reference evidence="6" key="1">
    <citation type="submission" date="2022-08" db="EMBL/GenBank/DDBJ databases">
        <authorList>
            <person name="Bogun A."/>
            <person name="Kislichkina A."/>
            <person name="Solomentsev V."/>
            <person name="Skryabin Y."/>
            <person name="Sizova A."/>
            <person name="Platonov M."/>
            <person name="Dentovskaya S."/>
        </authorList>
    </citation>
    <scope>NUCLEOTIDE SEQUENCE</scope>
    <source>
        <strain evidence="6">SCPM-O-B-7604</strain>
    </source>
</reference>
<feature type="transmembrane region" description="Helical" evidence="4">
    <location>
        <begin position="29"/>
        <end position="49"/>
    </location>
</feature>
<evidence type="ECO:0000256" key="4">
    <source>
        <dbReference type="SAM" id="Phobius"/>
    </source>
</evidence>
<keyword evidence="4" id="KW-1133">Transmembrane helix</keyword>
<sequence length="340" mass="37463">MPLIPVSFLLSILCIGLFYHLLKTGRQGVFLLLLLLVCALQSGLIGLRYGYHLALFNGLQPIVAMTIPPLTYLALLSTAKGNVGINQGWKHSLAPIGTLICVWLAPQWLDAIVIISYVSYGLAVLLYLRPGEDRLQQVSVEKSWLSYRLWLLMAMLLIGSGAADIIISLDYALYAGNQAGVIVSFSNLLITLAMCYTLATSARRGESIAEAPTEPGRIDNKPDSGALEELFSAILLTLKKNNLYLDSQLNLSKLARKVGVPARKVSQAINQQTGQNVSQYVNQLRIDQAAQLLATTELPVVDIMLDAGFQTKSNFNREFMRVTGMTPSQWREHQRSIDTK</sequence>
<accession>A0ABY5UTG5</accession>
<dbReference type="Gene3D" id="1.10.10.60">
    <property type="entry name" value="Homeodomain-like"/>
    <property type="match status" value="2"/>
</dbReference>
<dbReference type="GeneID" id="75139986"/>
<keyword evidence="3" id="KW-0804">Transcription</keyword>
<keyword evidence="4" id="KW-0812">Transmembrane</keyword>
<proteinExistence type="predicted"/>
<dbReference type="InterPro" id="IPR018060">
    <property type="entry name" value="HTH_AraC"/>
</dbReference>
<protein>
    <submittedName>
        <fullName evidence="6">AraC family transcriptional regulator</fullName>
    </submittedName>
</protein>
<dbReference type="SUPFAM" id="SSF46689">
    <property type="entry name" value="Homeodomain-like"/>
    <property type="match status" value="1"/>
</dbReference>
<keyword evidence="2" id="KW-0238">DNA-binding</keyword>
<dbReference type="RefSeq" id="WP_050151763.1">
    <property type="nucleotide sequence ID" value="NZ_CP104006.1"/>
</dbReference>
<keyword evidence="1" id="KW-0805">Transcription regulation</keyword>
<dbReference type="SMART" id="SM00342">
    <property type="entry name" value="HTH_ARAC"/>
    <property type="match status" value="1"/>
</dbReference>
<gene>
    <name evidence="6" type="ORF">N0H69_08265</name>
</gene>
<keyword evidence="4" id="KW-0472">Membrane</keyword>
<dbReference type="EMBL" id="CP104006">
    <property type="protein sequence ID" value="UWM46784.1"/>
    <property type="molecule type" value="Genomic_DNA"/>
</dbReference>
<dbReference type="InterPro" id="IPR009057">
    <property type="entry name" value="Homeodomain-like_sf"/>
</dbReference>
<organism evidence="6 7">
    <name type="scientific">Yersinia alsatica</name>
    <dbReference type="NCBI Taxonomy" id="2890317"/>
    <lineage>
        <taxon>Bacteria</taxon>
        <taxon>Pseudomonadati</taxon>
        <taxon>Pseudomonadota</taxon>
        <taxon>Gammaproteobacteria</taxon>
        <taxon>Enterobacterales</taxon>
        <taxon>Yersiniaceae</taxon>
        <taxon>Yersinia</taxon>
    </lineage>
</organism>
<evidence type="ECO:0000313" key="6">
    <source>
        <dbReference type="EMBL" id="UWM46784.1"/>
    </source>
</evidence>